<dbReference type="AlphaFoldDB" id="A0A251VTG6"/>
<evidence type="ECO:0000313" key="11">
    <source>
        <dbReference type="Proteomes" id="UP000215914"/>
    </source>
</evidence>
<dbReference type="Pfam" id="PF23598">
    <property type="entry name" value="LRR_14"/>
    <property type="match status" value="1"/>
</dbReference>
<evidence type="ECO:0000259" key="7">
    <source>
        <dbReference type="Pfam" id="PF18052"/>
    </source>
</evidence>
<dbReference type="STRING" id="4232.A0A251VTG6"/>
<dbReference type="GO" id="GO:0005524">
    <property type="term" value="F:ATP binding"/>
    <property type="evidence" value="ECO:0007669"/>
    <property type="project" value="UniProtKB-KW"/>
</dbReference>
<dbReference type="Proteomes" id="UP000215914">
    <property type="component" value="Chromosome 1"/>
</dbReference>
<dbReference type="InParanoid" id="A0A251VTG6"/>
<evidence type="ECO:0000259" key="6">
    <source>
        <dbReference type="Pfam" id="PF00931"/>
    </source>
</evidence>
<protein>
    <submittedName>
        <fullName evidence="10">Putative NB-ARC</fullName>
    </submittedName>
</protein>
<evidence type="ECO:0000259" key="8">
    <source>
        <dbReference type="Pfam" id="PF23559"/>
    </source>
</evidence>
<feature type="domain" description="Disease resistance N-terminal" evidence="7">
    <location>
        <begin position="10"/>
        <end position="96"/>
    </location>
</feature>
<evidence type="ECO:0000256" key="5">
    <source>
        <dbReference type="ARBA" id="ARBA00022840"/>
    </source>
</evidence>
<dbReference type="PANTHER" id="PTHR36766:SF47">
    <property type="entry name" value="NB-ARC DOMAIN-CONTAINING PROTEIN"/>
    <property type="match status" value="1"/>
</dbReference>
<dbReference type="Gene3D" id="3.80.10.10">
    <property type="entry name" value="Ribonuclease Inhibitor"/>
    <property type="match status" value="1"/>
</dbReference>
<dbReference type="Gene3D" id="1.10.8.430">
    <property type="entry name" value="Helical domain of apoptotic protease-activating factors"/>
    <property type="match status" value="1"/>
</dbReference>
<dbReference type="GO" id="GO:0051707">
    <property type="term" value="P:response to other organism"/>
    <property type="evidence" value="ECO:0007669"/>
    <property type="project" value="UniProtKB-ARBA"/>
</dbReference>
<dbReference type="InterPro" id="IPR055414">
    <property type="entry name" value="LRR_R13L4/SHOC2-like"/>
</dbReference>
<dbReference type="CDD" id="cd14798">
    <property type="entry name" value="RX-CC_like"/>
    <property type="match status" value="1"/>
</dbReference>
<organism evidence="10 11">
    <name type="scientific">Helianthus annuus</name>
    <name type="common">Common sunflower</name>
    <dbReference type="NCBI Taxonomy" id="4232"/>
    <lineage>
        <taxon>Eukaryota</taxon>
        <taxon>Viridiplantae</taxon>
        <taxon>Streptophyta</taxon>
        <taxon>Embryophyta</taxon>
        <taxon>Tracheophyta</taxon>
        <taxon>Spermatophyta</taxon>
        <taxon>Magnoliopsida</taxon>
        <taxon>eudicotyledons</taxon>
        <taxon>Gunneridae</taxon>
        <taxon>Pentapetalae</taxon>
        <taxon>asterids</taxon>
        <taxon>campanulids</taxon>
        <taxon>Asterales</taxon>
        <taxon>Asteraceae</taxon>
        <taxon>Asteroideae</taxon>
        <taxon>Heliantheae alliance</taxon>
        <taxon>Heliantheae</taxon>
        <taxon>Helianthus</taxon>
    </lineage>
</organism>
<accession>A0A251VTG6</accession>
<keyword evidence="3" id="KW-0547">Nucleotide-binding</keyword>
<dbReference type="PANTHER" id="PTHR36766">
    <property type="entry name" value="PLANT BROAD-SPECTRUM MILDEW RESISTANCE PROTEIN RPW8"/>
    <property type="match status" value="1"/>
</dbReference>
<dbReference type="InterPro" id="IPR038005">
    <property type="entry name" value="RX-like_CC"/>
</dbReference>
<dbReference type="EMBL" id="CM007890">
    <property type="protein sequence ID" value="OTG38396.1"/>
    <property type="molecule type" value="Genomic_DNA"/>
</dbReference>
<sequence length="732" mass="84049">MGDAAVSALVSEVVGRLTSVVINELALLWGFKDDILTLKEDFKNIQAVLEDAEDKQIKEKTVELWLQSLRSASLEIENVLDDILAEALLQRLHKERGIKYRVRAFFSSDHNPVRNRIRIAHKVKAIRRKLDAIASKKSELNRETSSFIHDSSLIFGRNEETEMVAQNICNKDIGKFDNGEIRVYGIWGMGGVGKTTLAQLVYNHDMVNKYFNLKCWVYVSENFQVKEILKNIIESIDNCGCTLTLLDKLQEYLQSKLRGKKFVIVLDDVWIEEGERIKWNKLRETLSCGAEESVILMTTRYQTTSQMMAKVPELQHELGCLSEKDSGLLFKKHAFADGRVGGDISELEPIGRKIVEKCKGLPLAVKTLGSLMWSKSSISERLATCERQQYMGVERKQDLACFEKDVLIPLWVSNGFIPRKGETDLYALGEEIFNCLVWRSFFQAVKADSKWDRAIRYKMHDLMHDMARYVSGHDYWIIESGKDLIFHDEVLHFSSQCPDIQFSPGFLGNLTSLRSIFMYGKLNEGAISQLFNHGYLRVIYLADMFSRLPESLSKLKHLKYLSLSNSSIHLFPRSLMYLQNLQVLVLISCYNLIELPDSICKLKHLKYLNLSHSSIEVLPESIMYLQNLQVLLLFSCKQLRWLPRGLRYMVSLQRLDISYCSSLTCLPFGFKELTSLRILPWFFVGRWEKIGELGDLNLLEGELEISGLENVRGLSEAKSANLKCKRNLLVWK</sequence>
<evidence type="ECO:0000256" key="4">
    <source>
        <dbReference type="ARBA" id="ARBA00022821"/>
    </source>
</evidence>
<keyword evidence="11" id="KW-1185">Reference proteome</keyword>
<dbReference type="Pfam" id="PF18052">
    <property type="entry name" value="Rx_N"/>
    <property type="match status" value="1"/>
</dbReference>
<keyword evidence="5" id="KW-0067">ATP-binding</keyword>
<gene>
    <name evidence="10" type="ORF">HannXRQ_Chr01g0029291</name>
</gene>
<keyword evidence="1" id="KW-0433">Leucine-rich repeat</keyword>
<feature type="domain" description="Disease resistance R13L4/SHOC-2-like LRR" evidence="9">
    <location>
        <begin position="598"/>
        <end position="700"/>
    </location>
</feature>
<evidence type="ECO:0000256" key="2">
    <source>
        <dbReference type="ARBA" id="ARBA00022737"/>
    </source>
</evidence>
<dbReference type="Gene3D" id="1.20.5.4130">
    <property type="match status" value="1"/>
</dbReference>
<dbReference type="InterPro" id="IPR058922">
    <property type="entry name" value="WHD_DRP"/>
</dbReference>
<dbReference type="Pfam" id="PF23559">
    <property type="entry name" value="WHD_DRP"/>
    <property type="match status" value="1"/>
</dbReference>
<evidence type="ECO:0000313" key="10">
    <source>
        <dbReference type="EMBL" id="OTG38396.1"/>
    </source>
</evidence>
<dbReference type="GO" id="GO:0043531">
    <property type="term" value="F:ADP binding"/>
    <property type="evidence" value="ECO:0007669"/>
    <property type="project" value="InterPro"/>
</dbReference>
<dbReference type="SUPFAM" id="SSF52540">
    <property type="entry name" value="P-loop containing nucleoside triphosphate hydrolases"/>
    <property type="match status" value="1"/>
</dbReference>
<evidence type="ECO:0000256" key="1">
    <source>
        <dbReference type="ARBA" id="ARBA00022614"/>
    </source>
</evidence>
<dbReference type="GO" id="GO:0006952">
    <property type="term" value="P:defense response"/>
    <property type="evidence" value="ECO:0007669"/>
    <property type="project" value="UniProtKB-KW"/>
</dbReference>
<dbReference type="InterPro" id="IPR032675">
    <property type="entry name" value="LRR_dom_sf"/>
</dbReference>
<dbReference type="PRINTS" id="PR00364">
    <property type="entry name" value="DISEASERSIST"/>
</dbReference>
<feature type="domain" description="NB-ARC" evidence="6">
    <location>
        <begin position="174"/>
        <end position="336"/>
    </location>
</feature>
<keyword evidence="2" id="KW-0677">Repeat</keyword>
<feature type="domain" description="Disease resistance protein winged helix" evidence="8">
    <location>
        <begin position="402"/>
        <end position="467"/>
    </location>
</feature>
<evidence type="ECO:0000259" key="9">
    <source>
        <dbReference type="Pfam" id="PF23598"/>
    </source>
</evidence>
<reference evidence="11" key="1">
    <citation type="journal article" date="2017" name="Nature">
        <title>The sunflower genome provides insights into oil metabolism, flowering and Asterid evolution.</title>
        <authorList>
            <person name="Badouin H."/>
            <person name="Gouzy J."/>
            <person name="Grassa C.J."/>
            <person name="Murat F."/>
            <person name="Staton S.E."/>
            <person name="Cottret L."/>
            <person name="Lelandais-Briere C."/>
            <person name="Owens G.L."/>
            <person name="Carrere S."/>
            <person name="Mayjonade B."/>
            <person name="Legrand L."/>
            <person name="Gill N."/>
            <person name="Kane N.C."/>
            <person name="Bowers J.E."/>
            <person name="Hubner S."/>
            <person name="Bellec A."/>
            <person name="Berard A."/>
            <person name="Berges H."/>
            <person name="Blanchet N."/>
            <person name="Boniface M.C."/>
            <person name="Brunel D."/>
            <person name="Catrice O."/>
            <person name="Chaidir N."/>
            <person name="Claudel C."/>
            <person name="Donnadieu C."/>
            <person name="Faraut T."/>
            <person name="Fievet G."/>
            <person name="Helmstetter N."/>
            <person name="King M."/>
            <person name="Knapp S.J."/>
            <person name="Lai Z."/>
            <person name="Le Paslier M.C."/>
            <person name="Lippi Y."/>
            <person name="Lorenzon L."/>
            <person name="Mandel J.R."/>
            <person name="Marage G."/>
            <person name="Marchand G."/>
            <person name="Marquand E."/>
            <person name="Bret-Mestries E."/>
            <person name="Morien E."/>
            <person name="Nambeesan S."/>
            <person name="Nguyen T."/>
            <person name="Pegot-Espagnet P."/>
            <person name="Pouilly N."/>
            <person name="Raftis F."/>
            <person name="Sallet E."/>
            <person name="Schiex T."/>
            <person name="Thomas J."/>
            <person name="Vandecasteele C."/>
            <person name="Vares D."/>
            <person name="Vear F."/>
            <person name="Vautrin S."/>
            <person name="Crespi M."/>
            <person name="Mangin B."/>
            <person name="Burke J.M."/>
            <person name="Salse J."/>
            <person name="Munos S."/>
            <person name="Vincourt P."/>
            <person name="Rieseberg L.H."/>
            <person name="Langlade N.B."/>
        </authorList>
    </citation>
    <scope>NUCLEOTIDE SEQUENCE [LARGE SCALE GENOMIC DNA]</scope>
    <source>
        <strain evidence="11">cv. SF193</strain>
    </source>
</reference>
<dbReference type="InterPro" id="IPR041118">
    <property type="entry name" value="Rx_N"/>
</dbReference>
<dbReference type="Pfam" id="PF00931">
    <property type="entry name" value="NB-ARC"/>
    <property type="match status" value="1"/>
</dbReference>
<dbReference type="InterPro" id="IPR042197">
    <property type="entry name" value="Apaf_helical"/>
</dbReference>
<dbReference type="SUPFAM" id="SSF52058">
    <property type="entry name" value="L domain-like"/>
    <property type="match status" value="1"/>
</dbReference>
<keyword evidence="4" id="KW-0611">Plant defense</keyword>
<dbReference type="Gene3D" id="3.40.50.300">
    <property type="entry name" value="P-loop containing nucleotide triphosphate hydrolases"/>
    <property type="match status" value="1"/>
</dbReference>
<dbReference type="InterPro" id="IPR027417">
    <property type="entry name" value="P-loop_NTPase"/>
</dbReference>
<dbReference type="InterPro" id="IPR002182">
    <property type="entry name" value="NB-ARC"/>
</dbReference>
<evidence type="ECO:0000256" key="3">
    <source>
        <dbReference type="ARBA" id="ARBA00022741"/>
    </source>
</evidence>
<name>A0A251VTG6_HELAN</name>
<proteinExistence type="predicted"/>